<dbReference type="AlphaFoldDB" id="A0A1L3JIN7"/>
<accession>A0A1L3JIN7</accession>
<dbReference type="STRING" id="1850252.LPB136_06390"/>
<feature type="chain" id="PRO_5012792351" description="Thioredoxin domain-containing protein" evidence="2">
    <location>
        <begin position="38"/>
        <end position="183"/>
    </location>
</feature>
<organism evidence="4 5">
    <name type="scientific">Tenacibaculum todarodis</name>
    <dbReference type="NCBI Taxonomy" id="1850252"/>
    <lineage>
        <taxon>Bacteria</taxon>
        <taxon>Pseudomonadati</taxon>
        <taxon>Bacteroidota</taxon>
        <taxon>Flavobacteriia</taxon>
        <taxon>Flavobacteriales</taxon>
        <taxon>Flavobacteriaceae</taxon>
        <taxon>Tenacibaculum</taxon>
    </lineage>
</organism>
<evidence type="ECO:0000313" key="4">
    <source>
        <dbReference type="EMBL" id="APG65006.1"/>
    </source>
</evidence>
<dbReference type="PROSITE" id="PS51352">
    <property type="entry name" value="THIOREDOXIN_2"/>
    <property type="match status" value="1"/>
</dbReference>
<reference evidence="4 5" key="1">
    <citation type="submission" date="2016-11" db="EMBL/GenBank/DDBJ databases">
        <title>Tenacibaculum sp. LPB0136, isolated from marine environment.</title>
        <authorList>
            <person name="Kim E."/>
            <person name="Yi H."/>
        </authorList>
    </citation>
    <scope>NUCLEOTIDE SEQUENCE [LARGE SCALE GENOMIC DNA]</scope>
    <source>
        <strain evidence="4 5">LPB0136</strain>
    </source>
</reference>
<dbReference type="Pfam" id="PF13899">
    <property type="entry name" value="Thioredoxin_7"/>
    <property type="match status" value="1"/>
</dbReference>
<keyword evidence="5" id="KW-1185">Reference proteome</keyword>
<dbReference type="InterPro" id="IPR051099">
    <property type="entry name" value="AGR/TXD"/>
</dbReference>
<dbReference type="Gene3D" id="3.40.30.10">
    <property type="entry name" value="Glutaredoxin"/>
    <property type="match status" value="1"/>
</dbReference>
<evidence type="ECO:0000256" key="1">
    <source>
        <dbReference type="ARBA" id="ARBA00022729"/>
    </source>
</evidence>
<dbReference type="KEGG" id="ten:LPB136_06390"/>
<dbReference type="PANTHER" id="PTHR15337">
    <property type="entry name" value="ANTERIOR GRADIENT PROTEIN-RELATED"/>
    <property type="match status" value="1"/>
</dbReference>
<evidence type="ECO:0000256" key="2">
    <source>
        <dbReference type="SAM" id="SignalP"/>
    </source>
</evidence>
<keyword evidence="1 2" id="KW-0732">Signal</keyword>
<dbReference type="InterPro" id="IPR013766">
    <property type="entry name" value="Thioredoxin_domain"/>
</dbReference>
<dbReference type="PANTHER" id="PTHR15337:SF11">
    <property type="entry name" value="THIOREDOXIN DOMAIN-CONTAINING PROTEIN"/>
    <property type="match status" value="1"/>
</dbReference>
<dbReference type="SUPFAM" id="SSF52833">
    <property type="entry name" value="Thioredoxin-like"/>
    <property type="match status" value="1"/>
</dbReference>
<name>A0A1L3JIN7_9FLAO</name>
<proteinExistence type="predicted"/>
<evidence type="ECO:0000313" key="5">
    <source>
        <dbReference type="Proteomes" id="UP000181898"/>
    </source>
</evidence>
<evidence type="ECO:0000259" key="3">
    <source>
        <dbReference type="PROSITE" id="PS51352"/>
    </source>
</evidence>
<dbReference type="InterPro" id="IPR036249">
    <property type="entry name" value="Thioredoxin-like_sf"/>
</dbReference>
<sequence>MINGIFFDTFGKRKLFIMRKIYLTSLILFLGFSFANAQESVDTQEVIEVQEILEPEIVINWEKSYDDALKRAKAENKPLLVYFTGSDWCGPCKVLGKKLFKTEKFQEYATNKFVLYKADFPRNKDLVEEKTRKINEEIQARFGQSKFPTMLIVNSKEQELGIKQGMYMTEYYYPFFDKAIRAF</sequence>
<feature type="domain" description="Thioredoxin" evidence="3">
    <location>
        <begin position="28"/>
        <end position="183"/>
    </location>
</feature>
<protein>
    <recommendedName>
        <fullName evidence="3">Thioredoxin domain-containing protein</fullName>
    </recommendedName>
</protein>
<dbReference type="EMBL" id="CP018155">
    <property type="protein sequence ID" value="APG65006.1"/>
    <property type="molecule type" value="Genomic_DNA"/>
</dbReference>
<dbReference type="Proteomes" id="UP000181898">
    <property type="component" value="Chromosome"/>
</dbReference>
<gene>
    <name evidence="4" type="ORF">LPB136_06390</name>
</gene>
<feature type="signal peptide" evidence="2">
    <location>
        <begin position="1"/>
        <end position="37"/>
    </location>
</feature>